<keyword evidence="3" id="KW-1185">Reference proteome</keyword>
<gene>
    <name evidence="2" type="ORF">GCM10008957_43730</name>
</gene>
<accession>A0A918FBG5</accession>
<dbReference type="Pfam" id="PF01656">
    <property type="entry name" value="CbiA"/>
    <property type="match status" value="1"/>
</dbReference>
<dbReference type="InterPro" id="IPR050678">
    <property type="entry name" value="DNA_Partitioning_ATPase"/>
</dbReference>
<dbReference type="SUPFAM" id="SSF52540">
    <property type="entry name" value="P-loop containing nucleoside triphosphate hydrolases"/>
    <property type="match status" value="1"/>
</dbReference>
<dbReference type="PIRSF" id="PIRSF009320">
    <property type="entry name" value="Nuc_binding_HP_1000"/>
    <property type="match status" value="1"/>
</dbReference>
<dbReference type="EMBL" id="BMQL01000041">
    <property type="protein sequence ID" value="GGR27619.1"/>
    <property type="molecule type" value="Genomic_DNA"/>
</dbReference>
<protein>
    <submittedName>
        <fullName evidence="2">Chromosome partitioning protein ParA</fullName>
    </submittedName>
</protein>
<dbReference type="Proteomes" id="UP000603865">
    <property type="component" value="Unassembled WGS sequence"/>
</dbReference>
<dbReference type="CDD" id="cd02042">
    <property type="entry name" value="ParAB_family"/>
    <property type="match status" value="1"/>
</dbReference>
<dbReference type="InterPro" id="IPR002586">
    <property type="entry name" value="CobQ/CobB/MinD/ParA_Nub-bd_dom"/>
</dbReference>
<evidence type="ECO:0000313" key="3">
    <source>
        <dbReference type="Proteomes" id="UP000603865"/>
    </source>
</evidence>
<dbReference type="AlphaFoldDB" id="A0A918FBG5"/>
<reference evidence="2" key="1">
    <citation type="journal article" date="2014" name="Int. J. Syst. Evol. Microbiol.">
        <title>Complete genome sequence of Corynebacterium casei LMG S-19264T (=DSM 44701T), isolated from a smear-ripened cheese.</title>
        <authorList>
            <consortium name="US DOE Joint Genome Institute (JGI-PGF)"/>
            <person name="Walter F."/>
            <person name="Albersmeier A."/>
            <person name="Kalinowski J."/>
            <person name="Ruckert C."/>
        </authorList>
    </citation>
    <scope>NUCLEOTIDE SEQUENCE</scope>
    <source>
        <strain evidence="2">JCM 31311</strain>
    </source>
</reference>
<sequence>MILSLVSWKGGCGKTTSSIHLAALLASRGTTMLVDEDRSRNASNWAGRGAGVLPFKAYPPRALGTEARKHEHIVIDTRGGLEDQDLLDLYENSDIVVVPAVAESMTLEALVNTVQTLKKHGKDTQKLRVLFTMARRASGKTDKVAEAKNAVMELGIQTLQTTIRATEAFKDACDAGRLVKDTRNPVGKLAWMDYERAFRELTA</sequence>
<evidence type="ECO:0000259" key="1">
    <source>
        <dbReference type="Pfam" id="PF01656"/>
    </source>
</evidence>
<dbReference type="Gene3D" id="3.40.50.300">
    <property type="entry name" value="P-loop containing nucleotide triphosphate hydrolases"/>
    <property type="match status" value="1"/>
</dbReference>
<dbReference type="RefSeq" id="WP_189092636.1">
    <property type="nucleotide sequence ID" value="NZ_BMQL01000041.1"/>
</dbReference>
<feature type="domain" description="CobQ/CobB/MinD/ParA nucleotide binding" evidence="1">
    <location>
        <begin position="4"/>
        <end position="176"/>
    </location>
</feature>
<dbReference type="InterPro" id="IPR027417">
    <property type="entry name" value="P-loop_NTPase"/>
</dbReference>
<evidence type="ECO:0000313" key="2">
    <source>
        <dbReference type="EMBL" id="GGR27619.1"/>
    </source>
</evidence>
<proteinExistence type="predicted"/>
<comment type="caution">
    <text evidence="2">The sequence shown here is derived from an EMBL/GenBank/DDBJ whole genome shotgun (WGS) entry which is preliminary data.</text>
</comment>
<organism evidence="2 3">
    <name type="scientific">Deinococcus ruber</name>
    <dbReference type="NCBI Taxonomy" id="1848197"/>
    <lineage>
        <taxon>Bacteria</taxon>
        <taxon>Thermotogati</taxon>
        <taxon>Deinococcota</taxon>
        <taxon>Deinococci</taxon>
        <taxon>Deinococcales</taxon>
        <taxon>Deinococcaceae</taxon>
        <taxon>Deinococcus</taxon>
    </lineage>
</organism>
<name>A0A918FBG5_9DEIO</name>
<dbReference type="PANTHER" id="PTHR13696">
    <property type="entry name" value="P-LOOP CONTAINING NUCLEOSIDE TRIPHOSPHATE HYDROLASE"/>
    <property type="match status" value="1"/>
</dbReference>
<reference evidence="2" key="2">
    <citation type="submission" date="2020-09" db="EMBL/GenBank/DDBJ databases">
        <authorList>
            <person name="Sun Q."/>
            <person name="Ohkuma M."/>
        </authorList>
    </citation>
    <scope>NUCLEOTIDE SEQUENCE</scope>
    <source>
        <strain evidence="2">JCM 31311</strain>
    </source>
</reference>
<dbReference type="PANTHER" id="PTHR13696:SF99">
    <property type="entry name" value="COBYRINIC ACID AC-DIAMIDE SYNTHASE"/>
    <property type="match status" value="1"/>
</dbReference>